<dbReference type="AlphaFoldDB" id="A0A7J7GQD4"/>
<evidence type="ECO:0000256" key="1">
    <source>
        <dbReference type="SAM" id="Phobius"/>
    </source>
</evidence>
<reference evidence="3" key="1">
    <citation type="journal article" date="2020" name="Nat. Commun.">
        <title>Genome assembly of wild tea tree DASZ reveals pedigree and selection history of tea varieties.</title>
        <authorList>
            <person name="Zhang W."/>
            <person name="Zhang Y."/>
            <person name="Qiu H."/>
            <person name="Guo Y."/>
            <person name="Wan H."/>
            <person name="Zhang X."/>
            <person name="Scossa F."/>
            <person name="Alseekh S."/>
            <person name="Zhang Q."/>
            <person name="Wang P."/>
            <person name="Xu L."/>
            <person name="Schmidt M.H."/>
            <person name="Jia X."/>
            <person name="Li D."/>
            <person name="Zhu A."/>
            <person name="Guo F."/>
            <person name="Chen W."/>
            <person name="Ni D."/>
            <person name="Usadel B."/>
            <person name="Fernie A.R."/>
            <person name="Wen W."/>
        </authorList>
    </citation>
    <scope>NUCLEOTIDE SEQUENCE [LARGE SCALE GENOMIC DNA]</scope>
    <source>
        <strain evidence="3">cv. G240</strain>
    </source>
</reference>
<organism evidence="2 3">
    <name type="scientific">Camellia sinensis</name>
    <name type="common">Tea plant</name>
    <name type="synonym">Thea sinensis</name>
    <dbReference type="NCBI Taxonomy" id="4442"/>
    <lineage>
        <taxon>Eukaryota</taxon>
        <taxon>Viridiplantae</taxon>
        <taxon>Streptophyta</taxon>
        <taxon>Embryophyta</taxon>
        <taxon>Tracheophyta</taxon>
        <taxon>Spermatophyta</taxon>
        <taxon>Magnoliopsida</taxon>
        <taxon>eudicotyledons</taxon>
        <taxon>Gunneridae</taxon>
        <taxon>Pentapetalae</taxon>
        <taxon>asterids</taxon>
        <taxon>Ericales</taxon>
        <taxon>Theaceae</taxon>
        <taxon>Camellia</taxon>
    </lineage>
</organism>
<evidence type="ECO:0000313" key="2">
    <source>
        <dbReference type="EMBL" id="KAF5943002.1"/>
    </source>
</evidence>
<feature type="transmembrane region" description="Helical" evidence="1">
    <location>
        <begin position="552"/>
        <end position="576"/>
    </location>
</feature>
<name>A0A7J7GQD4_CAMSI</name>
<keyword evidence="1" id="KW-0812">Transmembrane</keyword>
<keyword evidence="1" id="KW-0472">Membrane</keyword>
<sequence length="582" mass="66459">MCAKLLPPKTRIPVVAVEIIDPSMEESIVTSGYAIQPSTCGYELGISAENWSVADHIVTISDLGMEGGSNKDKEVCPPQLPDLMIEGRVLLPHESLGISPNEFLKVKGTHGINISMKTCGQELKHPWENWRMGHRTRTNSDFGRDQASSEQATTCIYKVPEELRTLKESAYKPRVVSIGPIHSNDKRLDAMEQIKLSYKESFCSKYMSETQKQRCLTAMEQPQFEASVRKCYADKIELTKKENQQNGSSKILAQMMFNDGCFIIELLFRSYLAKKEHQKAKEKKKKNNGDPIFDSPIRLRAIRHDLLLLENQIPFFVLEKLLKFAVPNIPDPSLNKRYLIRCVISFFGNLFRHGDDTLEKKGDPHDYHILDVLHKCYLPDASPEQENDKTRSRFPSASELDLAGVQFKNRDGEDLFDVEFVKPPGPLGCCRRAQFEIPTLSIYHDTEPLLRNLIAFEQCCPNVPRHISSYGFFMDTLINSAHDVELLEKAEMLQNYLGTSQDVSDLFNNICKEVVVERFYFEKTCEDARNHCRKLCPRFMASLRRDYFANPWTGIAVVAAVIIFGLTIVQTTYTVLPYYTKK</sequence>
<keyword evidence="1" id="KW-1133">Transmembrane helix</keyword>
<dbReference type="PANTHER" id="PTHR31170">
    <property type="entry name" value="BNAC04G53230D PROTEIN"/>
    <property type="match status" value="1"/>
</dbReference>
<dbReference type="PANTHER" id="PTHR31170:SF25">
    <property type="entry name" value="BNAA09G04570D PROTEIN"/>
    <property type="match status" value="1"/>
</dbReference>
<dbReference type="InterPro" id="IPR004158">
    <property type="entry name" value="DUF247_pln"/>
</dbReference>
<gene>
    <name evidence="2" type="ORF">HYC85_020644</name>
</gene>
<reference evidence="2 3" key="2">
    <citation type="submission" date="2020-07" db="EMBL/GenBank/DDBJ databases">
        <title>Genome assembly of wild tea tree DASZ reveals pedigree and selection history of tea varieties.</title>
        <authorList>
            <person name="Zhang W."/>
        </authorList>
    </citation>
    <scope>NUCLEOTIDE SEQUENCE [LARGE SCALE GENOMIC DNA]</scope>
    <source>
        <strain evidence="3">cv. G240</strain>
        <tissue evidence="2">Leaf</tissue>
    </source>
</reference>
<protein>
    <submittedName>
        <fullName evidence="2">Uncharacterized protein</fullName>
    </submittedName>
</protein>
<proteinExistence type="predicted"/>
<keyword evidence="3" id="KW-1185">Reference proteome</keyword>
<dbReference type="EMBL" id="JACBKZ010000009">
    <property type="protein sequence ID" value="KAF5943002.1"/>
    <property type="molecule type" value="Genomic_DNA"/>
</dbReference>
<comment type="caution">
    <text evidence="2">The sequence shown here is derived from an EMBL/GenBank/DDBJ whole genome shotgun (WGS) entry which is preliminary data.</text>
</comment>
<dbReference type="Proteomes" id="UP000593564">
    <property type="component" value="Unassembled WGS sequence"/>
</dbReference>
<accession>A0A7J7GQD4</accession>
<dbReference type="Pfam" id="PF03140">
    <property type="entry name" value="DUF247"/>
    <property type="match status" value="1"/>
</dbReference>
<evidence type="ECO:0000313" key="3">
    <source>
        <dbReference type="Proteomes" id="UP000593564"/>
    </source>
</evidence>